<dbReference type="PANTHER" id="PTHR30537:SF32">
    <property type="entry name" value="HTH-TYPE TRANSCRIPTIONAL REGULATOR DSDC"/>
    <property type="match status" value="1"/>
</dbReference>
<organism evidence="3 4">
    <name type="scientific">Mesorhizobium montanum</name>
    <dbReference type="NCBI Taxonomy" id="3072323"/>
    <lineage>
        <taxon>Bacteria</taxon>
        <taxon>Pseudomonadati</taxon>
        <taxon>Pseudomonadota</taxon>
        <taxon>Alphaproteobacteria</taxon>
        <taxon>Hyphomicrobiales</taxon>
        <taxon>Phyllobacteriaceae</taxon>
        <taxon>Mesorhizobium</taxon>
    </lineage>
</organism>
<reference evidence="3 4" key="1">
    <citation type="submission" date="2023-08" db="EMBL/GenBank/DDBJ databases">
        <title>Implementing the SeqCode for naming new Mesorhizobium species isolated from Vachellia karroo root nodules.</title>
        <authorList>
            <person name="Van Lill M."/>
        </authorList>
    </citation>
    <scope>NUCLEOTIDE SEQUENCE [LARGE SCALE GENOMIC DNA]</scope>
    <source>
        <strain evidence="3 4">MSK 1335</strain>
    </source>
</reference>
<evidence type="ECO:0000313" key="4">
    <source>
        <dbReference type="Proteomes" id="UP001276840"/>
    </source>
</evidence>
<evidence type="ECO:0000259" key="2">
    <source>
        <dbReference type="PROSITE" id="PS50931"/>
    </source>
</evidence>
<dbReference type="InterPro" id="IPR058163">
    <property type="entry name" value="LysR-type_TF_proteobact-type"/>
</dbReference>
<dbReference type="EMBL" id="JAVIJF010000039">
    <property type="protein sequence ID" value="MDX8529157.1"/>
    <property type="molecule type" value="Genomic_DNA"/>
</dbReference>
<dbReference type="SUPFAM" id="SSF46785">
    <property type="entry name" value="Winged helix' DNA-binding domain"/>
    <property type="match status" value="1"/>
</dbReference>
<sequence length="111" mass="12165">MLHRYYELPSMTGLEAFEASARHLSFKLAASELNVTPGEICQQINALEDELGVPLIVKSETCVMLTSSGIDFYNVLANSLSNVSNVVEGIKRGDRSLNVTIASKMRSRRCG</sequence>
<comment type="similarity">
    <text evidence="1">Belongs to the LysR transcriptional regulatory family.</text>
</comment>
<dbReference type="RefSeq" id="WP_320237021.1">
    <property type="nucleotide sequence ID" value="NZ_JAVIJF010000039.1"/>
</dbReference>
<comment type="caution">
    <text evidence="3">The sequence shown here is derived from an EMBL/GenBank/DDBJ whole genome shotgun (WGS) entry which is preliminary data.</text>
</comment>
<dbReference type="Gene3D" id="1.10.10.10">
    <property type="entry name" value="Winged helix-like DNA-binding domain superfamily/Winged helix DNA-binding domain"/>
    <property type="match status" value="1"/>
</dbReference>
<dbReference type="PROSITE" id="PS50931">
    <property type="entry name" value="HTH_LYSR"/>
    <property type="match status" value="1"/>
</dbReference>
<accession>A0ABU4ZUS4</accession>
<proteinExistence type="inferred from homology"/>
<evidence type="ECO:0000256" key="1">
    <source>
        <dbReference type="ARBA" id="ARBA00009437"/>
    </source>
</evidence>
<dbReference type="InterPro" id="IPR036390">
    <property type="entry name" value="WH_DNA-bd_sf"/>
</dbReference>
<keyword evidence="4" id="KW-1185">Reference proteome</keyword>
<dbReference type="InterPro" id="IPR036388">
    <property type="entry name" value="WH-like_DNA-bd_sf"/>
</dbReference>
<evidence type="ECO:0000313" key="3">
    <source>
        <dbReference type="EMBL" id="MDX8529157.1"/>
    </source>
</evidence>
<feature type="domain" description="HTH lysR-type" evidence="2">
    <location>
        <begin position="9"/>
        <end position="66"/>
    </location>
</feature>
<name>A0ABU4ZUS4_9HYPH</name>
<dbReference type="Proteomes" id="UP001276840">
    <property type="component" value="Unassembled WGS sequence"/>
</dbReference>
<dbReference type="InterPro" id="IPR000847">
    <property type="entry name" value="LysR_HTH_N"/>
</dbReference>
<dbReference type="Pfam" id="PF00126">
    <property type="entry name" value="HTH_1"/>
    <property type="match status" value="1"/>
</dbReference>
<gene>
    <name evidence="3" type="ORF">RFM68_32420</name>
</gene>
<protein>
    <submittedName>
        <fullName evidence="3">LysR family transcriptional regulator</fullName>
    </submittedName>
</protein>
<dbReference type="PANTHER" id="PTHR30537">
    <property type="entry name" value="HTH-TYPE TRANSCRIPTIONAL REGULATOR"/>
    <property type="match status" value="1"/>
</dbReference>